<name>A0A1B6FVN2_9HEMI</name>
<gene>
    <name evidence="2" type="ORF">g.6810</name>
</gene>
<feature type="non-terminal residue" evidence="2">
    <location>
        <position position="1"/>
    </location>
</feature>
<protein>
    <recommendedName>
        <fullName evidence="1">Reverse transcriptase domain-containing protein</fullName>
    </recommendedName>
</protein>
<reference evidence="2" key="1">
    <citation type="submission" date="2015-11" db="EMBL/GenBank/DDBJ databases">
        <title>De novo transcriptome assembly of four potential Pierce s Disease insect vectors from Arizona vineyards.</title>
        <authorList>
            <person name="Tassone E.E."/>
        </authorList>
    </citation>
    <scope>NUCLEOTIDE SEQUENCE</scope>
</reference>
<dbReference type="EMBL" id="GECZ01015503">
    <property type="protein sequence ID" value="JAS54266.1"/>
    <property type="molecule type" value="Transcribed_RNA"/>
</dbReference>
<feature type="domain" description="Reverse transcriptase" evidence="1">
    <location>
        <begin position="47"/>
        <end position="161"/>
    </location>
</feature>
<dbReference type="InterPro" id="IPR043502">
    <property type="entry name" value="DNA/RNA_pol_sf"/>
</dbReference>
<feature type="non-terminal residue" evidence="2">
    <location>
        <position position="161"/>
    </location>
</feature>
<evidence type="ECO:0000259" key="1">
    <source>
        <dbReference type="Pfam" id="PF00078"/>
    </source>
</evidence>
<organism evidence="2">
    <name type="scientific">Cuerna arida</name>
    <dbReference type="NCBI Taxonomy" id="1464854"/>
    <lineage>
        <taxon>Eukaryota</taxon>
        <taxon>Metazoa</taxon>
        <taxon>Ecdysozoa</taxon>
        <taxon>Arthropoda</taxon>
        <taxon>Hexapoda</taxon>
        <taxon>Insecta</taxon>
        <taxon>Pterygota</taxon>
        <taxon>Neoptera</taxon>
        <taxon>Paraneoptera</taxon>
        <taxon>Hemiptera</taxon>
        <taxon>Auchenorrhyncha</taxon>
        <taxon>Membracoidea</taxon>
        <taxon>Cicadellidae</taxon>
        <taxon>Cicadellinae</taxon>
        <taxon>Proconiini</taxon>
        <taxon>Cuerna</taxon>
    </lineage>
</organism>
<accession>A0A1B6FVN2</accession>
<proteinExistence type="predicted"/>
<dbReference type="SUPFAM" id="SSF56672">
    <property type="entry name" value="DNA/RNA polymerases"/>
    <property type="match status" value="1"/>
</dbReference>
<dbReference type="Pfam" id="PF00078">
    <property type="entry name" value="RVT_1"/>
    <property type="match status" value="1"/>
</dbReference>
<dbReference type="PANTHER" id="PTHR19446">
    <property type="entry name" value="REVERSE TRANSCRIPTASES"/>
    <property type="match status" value="1"/>
</dbReference>
<dbReference type="AlphaFoldDB" id="A0A1B6FVN2"/>
<evidence type="ECO:0000313" key="2">
    <source>
        <dbReference type="EMBL" id="JAS54266.1"/>
    </source>
</evidence>
<dbReference type="InterPro" id="IPR000477">
    <property type="entry name" value="RT_dom"/>
</dbReference>
<sequence length="161" mass="18220">DDIPVSLIRTAADYICQPLSYIINQCFDEGLFPSQLKFAVVKPLFKKGDREDPGNYRPVSLLVAFSKIFEKVAYNQIINFFETNFIFSNNQYGFRSTRSTNNAIGDLIDQIVRGLDGSQSTAAVFCDLSKAFDCVSHDILMQGLKFYNFSRGALHWMDSCL</sequence>
<dbReference type="GO" id="GO:0071897">
    <property type="term" value="P:DNA biosynthetic process"/>
    <property type="evidence" value="ECO:0007669"/>
    <property type="project" value="UniProtKB-ARBA"/>
</dbReference>